<name>A0A9Q1KZ85_9CARY</name>
<dbReference type="Gene3D" id="1.10.238.10">
    <property type="entry name" value="EF-hand"/>
    <property type="match status" value="1"/>
</dbReference>
<dbReference type="GO" id="GO:0005509">
    <property type="term" value="F:calcium ion binding"/>
    <property type="evidence" value="ECO:0007669"/>
    <property type="project" value="InterPro"/>
</dbReference>
<sequence length="328" mass="36442">MADGDLQVLDGTQLNAADLSLPEFSDASEIAGVRVLEIVDSRVSDCLRGLSLPENLKSFALQRLNIDIADFGGQQLDKEKAQSFLRGYITAITDELRDDPLVVSVLDGKTIRLFLEDEDDFAMLAENLFTELDEEDDGKLSKNEIRTALVHMGVEMGVPPLADLPMINDILKKHGAEGEGKLGQAQFAQLLQLVLQDLADALALKPVTVMQNVKIINGFKLKKLLANENQLNDVIEKIYQQKHDHENRQSCTDRIMSYLSMNAEELGLPPFEANAAVILLYDTIFSEVSKEMTATELEKHEFGALVKQILEKFAEQLQANPIFLDANN</sequence>
<dbReference type="AlphaFoldDB" id="A0A9Q1KZ85"/>
<dbReference type="PANTHER" id="PTHR34574">
    <property type="entry name" value="CALCIUM-BINDING EF-HAND FAMILY PROTEIN-RELATED"/>
    <property type="match status" value="1"/>
</dbReference>
<organism evidence="2 3">
    <name type="scientific">Carnegiea gigantea</name>
    <dbReference type="NCBI Taxonomy" id="171969"/>
    <lineage>
        <taxon>Eukaryota</taxon>
        <taxon>Viridiplantae</taxon>
        <taxon>Streptophyta</taxon>
        <taxon>Embryophyta</taxon>
        <taxon>Tracheophyta</taxon>
        <taxon>Spermatophyta</taxon>
        <taxon>Magnoliopsida</taxon>
        <taxon>eudicotyledons</taxon>
        <taxon>Gunneridae</taxon>
        <taxon>Pentapetalae</taxon>
        <taxon>Caryophyllales</taxon>
        <taxon>Cactineae</taxon>
        <taxon>Cactaceae</taxon>
        <taxon>Cactoideae</taxon>
        <taxon>Echinocereeae</taxon>
        <taxon>Carnegiea</taxon>
    </lineage>
</organism>
<evidence type="ECO:0000313" key="2">
    <source>
        <dbReference type="EMBL" id="KAJ8452482.1"/>
    </source>
</evidence>
<accession>A0A9Q1KZ85</accession>
<feature type="domain" description="EF-hand" evidence="1">
    <location>
        <begin position="120"/>
        <end position="155"/>
    </location>
</feature>
<dbReference type="Proteomes" id="UP001153076">
    <property type="component" value="Unassembled WGS sequence"/>
</dbReference>
<dbReference type="PROSITE" id="PS50222">
    <property type="entry name" value="EF_HAND_2"/>
    <property type="match status" value="1"/>
</dbReference>
<keyword evidence="3" id="KW-1185">Reference proteome</keyword>
<gene>
    <name evidence="2" type="ORF">Cgig2_000071</name>
</gene>
<evidence type="ECO:0000313" key="3">
    <source>
        <dbReference type="Proteomes" id="UP001153076"/>
    </source>
</evidence>
<dbReference type="EMBL" id="JAKOGI010000004">
    <property type="protein sequence ID" value="KAJ8452482.1"/>
    <property type="molecule type" value="Genomic_DNA"/>
</dbReference>
<protein>
    <recommendedName>
        <fullName evidence="1">EF-hand domain-containing protein</fullName>
    </recommendedName>
</protein>
<dbReference type="SUPFAM" id="SSF47473">
    <property type="entry name" value="EF-hand"/>
    <property type="match status" value="1"/>
</dbReference>
<reference evidence="2" key="1">
    <citation type="submission" date="2022-04" db="EMBL/GenBank/DDBJ databases">
        <title>Carnegiea gigantea Genome sequencing and assembly v2.</title>
        <authorList>
            <person name="Copetti D."/>
            <person name="Sanderson M.J."/>
            <person name="Burquez A."/>
            <person name="Wojciechowski M.F."/>
        </authorList>
    </citation>
    <scope>NUCLEOTIDE SEQUENCE</scope>
    <source>
        <strain evidence="2">SGP5-SGP5p</strain>
        <tissue evidence="2">Aerial part</tissue>
    </source>
</reference>
<dbReference type="InterPro" id="IPR011992">
    <property type="entry name" value="EF-hand-dom_pair"/>
</dbReference>
<dbReference type="PANTHER" id="PTHR34574:SF3">
    <property type="entry name" value="CALCIUM-BINDING EF HAND FAMILY PROTEIN"/>
    <property type="match status" value="1"/>
</dbReference>
<dbReference type="InterPro" id="IPR002048">
    <property type="entry name" value="EF_hand_dom"/>
</dbReference>
<comment type="caution">
    <text evidence="2">The sequence shown here is derived from an EMBL/GenBank/DDBJ whole genome shotgun (WGS) entry which is preliminary data.</text>
</comment>
<dbReference type="OrthoDB" id="2016045at2759"/>
<evidence type="ECO:0000259" key="1">
    <source>
        <dbReference type="PROSITE" id="PS50222"/>
    </source>
</evidence>
<proteinExistence type="predicted"/>